<evidence type="ECO:0000256" key="1">
    <source>
        <dbReference type="ARBA" id="ARBA00004173"/>
    </source>
</evidence>
<evidence type="ECO:0000256" key="7">
    <source>
        <dbReference type="ARBA" id="ARBA00035180"/>
    </source>
</evidence>
<keyword evidence="4 9" id="KW-0689">Ribosomal protein</keyword>
<keyword evidence="5" id="KW-0496">Mitochondrion</keyword>
<comment type="subcellular location">
    <subcellularLocation>
        <location evidence="1">Mitochondrion</location>
    </subcellularLocation>
</comment>
<gene>
    <name evidence="9" type="ORF">DLAC_01804</name>
</gene>
<proteinExistence type="inferred from homology"/>
<comment type="similarity">
    <text evidence="2">Belongs to the mitochondrion-specific ribosomal protein mL53 family.</text>
</comment>
<evidence type="ECO:0000256" key="4">
    <source>
        <dbReference type="ARBA" id="ARBA00022980"/>
    </source>
</evidence>
<evidence type="ECO:0000256" key="6">
    <source>
        <dbReference type="ARBA" id="ARBA00023274"/>
    </source>
</evidence>
<evidence type="ECO:0000313" key="9">
    <source>
        <dbReference type="EMBL" id="KYR01792.1"/>
    </source>
</evidence>
<evidence type="ECO:0000313" key="10">
    <source>
        <dbReference type="Proteomes" id="UP000076078"/>
    </source>
</evidence>
<dbReference type="Pfam" id="PF10780">
    <property type="entry name" value="MRP_L53"/>
    <property type="match status" value="1"/>
</dbReference>
<dbReference type="OMA" id="YYNGFEQ"/>
<sequence length="128" mass="14566">MRDKLNILSNLKNLTFKFNPLGKNTKSIRSVIPLATSKRVTSTTPECKVNIDYIEIDEPQIYLKYYNGFEQTIKTDSMDLNGIVDTIETTKKSLKIEEIKAKKTVETNLQELLQPVTKKKDTGAKANK</sequence>
<accession>A0A152A6D5</accession>
<dbReference type="Proteomes" id="UP000076078">
    <property type="component" value="Unassembled WGS sequence"/>
</dbReference>
<dbReference type="InterPro" id="IPR052473">
    <property type="entry name" value="mtLSU_mL53"/>
</dbReference>
<evidence type="ECO:0000256" key="5">
    <source>
        <dbReference type="ARBA" id="ARBA00023128"/>
    </source>
</evidence>
<dbReference type="InterPro" id="IPR019716">
    <property type="entry name" value="Ribosomal_mL53"/>
</dbReference>
<name>A0A152A6D5_TIELA</name>
<dbReference type="InParanoid" id="A0A152A6D5"/>
<dbReference type="PANTHER" id="PTHR33618:SF1">
    <property type="entry name" value="LARGE RIBOSOMAL SUBUNIT PROTEIN ML53"/>
    <property type="match status" value="1"/>
</dbReference>
<keyword evidence="10" id="KW-1185">Reference proteome</keyword>
<dbReference type="GO" id="GO:0005762">
    <property type="term" value="C:mitochondrial large ribosomal subunit"/>
    <property type="evidence" value="ECO:0007669"/>
    <property type="project" value="TreeGrafter"/>
</dbReference>
<organism evidence="9 10">
    <name type="scientific">Tieghemostelium lacteum</name>
    <name type="common">Slime mold</name>
    <name type="synonym">Dictyostelium lacteum</name>
    <dbReference type="NCBI Taxonomy" id="361077"/>
    <lineage>
        <taxon>Eukaryota</taxon>
        <taxon>Amoebozoa</taxon>
        <taxon>Evosea</taxon>
        <taxon>Eumycetozoa</taxon>
        <taxon>Dictyostelia</taxon>
        <taxon>Dictyosteliales</taxon>
        <taxon>Raperosteliaceae</taxon>
        <taxon>Tieghemostelium</taxon>
    </lineage>
</organism>
<evidence type="ECO:0000256" key="8">
    <source>
        <dbReference type="ARBA" id="ARBA00042721"/>
    </source>
</evidence>
<keyword evidence="3" id="KW-0809">Transit peptide</keyword>
<dbReference type="PANTHER" id="PTHR33618">
    <property type="entry name" value="39S RIBOSOMAL PROTEIN L53, MITOCHONDRIAL"/>
    <property type="match status" value="1"/>
</dbReference>
<dbReference type="EMBL" id="LODT01000006">
    <property type="protein sequence ID" value="KYR01792.1"/>
    <property type="molecule type" value="Genomic_DNA"/>
</dbReference>
<dbReference type="Gene3D" id="3.40.30.10">
    <property type="entry name" value="Glutaredoxin"/>
    <property type="match status" value="1"/>
</dbReference>
<dbReference type="AlphaFoldDB" id="A0A152A6D5"/>
<reference evidence="9 10" key="1">
    <citation type="submission" date="2015-12" db="EMBL/GenBank/DDBJ databases">
        <title>Dictyostelia acquired genes for synthesis and detection of signals that induce cell-type specialization by lateral gene transfer from prokaryotes.</title>
        <authorList>
            <person name="Gloeckner G."/>
            <person name="Schaap P."/>
        </authorList>
    </citation>
    <scope>NUCLEOTIDE SEQUENCE [LARGE SCALE GENOMIC DNA]</scope>
    <source>
        <strain evidence="9 10">TK</strain>
    </source>
</reference>
<dbReference type="FunCoup" id="A0A152A6D5">
    <property type="interactions" value="1"/>
</dbReference>
<dbReference type="OrthoDB" id="17627at2759"/>
<evidence type="ECO:0000256" key="2">
    <source>
        <dbReference type="ARBA" id="ARBA00005557"/>
    </source>
</evidence>
<protein>
    <recommendedName>
        <fullName evidence="7">Large ribosomal subunit protein mL53</fullName>
    </recommendedName>
    <alternativeName>
        <fullName evidence="8">39S ribosomal protein L53, mitochondrial</fullName>
    </alternativeName>
</protein>
<comment type="caution">
    <text evidence="9">The sequence shown here is derived from an EMBL/GenBank/DDBJ whole genome shotgun (WGS) entry which is preliminary data.</text>
</comment>
<evidence type="ECO:0000256" key="3">
    <source>
        <dbReference type="ARBA" id="ARBA00022946"/>
    </source>
</evidence>
<keyword evidence="6" id="KW-0687">Ribonucleoprotein</keyword>